<reference evidence="1 2" key="1">
    <citation type="journal article" date="2020" name="Antonie Van Leeuwenhoek">
        <title>Rhodopirellula heiligendammensis sp. nov., Rhodopirellula pilleata sp. nov., and Rhodopirellula solitaria sp. nov. isolated from natural or artificial marine surfaces in Northern Germany and California, USA, and emended description of the genus Rhodopirellula.</title>
        <authorList>
            <person name="Kallscheuer N."/>
            <person name="Wiegand S."/>
            <person name="Jogler M."/>
            <person name="Boedeker C."/>
            <person name="Peeters S.H."/>
            <person name="Rast P."/>
            <person name="Heuer A."/>
            <person name="Jetten M.S.M."/>
            <person name="Rohde M."/>
            <person name="Jogler C."/>
        </authorList>
    </citation>
    <scope>NUCLEOTIDE SEQUENCE [LARGE SCALE GENOMIC DNA]</scope>
    <source>
        <strain evidence="1 2">Poly21</strain>
    </source>
</reference>
<dbReference type="AlphaFoldDB" id="A0A5C6B2E4"/>
<organism evidence="1 2">
    <name type="scientific">Allorhodopirellula heiligendammensis</name>
    <dbReference type="NCBI Taxonomy" id="2714739"/>
    <lineage>
        <taxon>Bacteria</taxon>
        <taxon>Pseudomonadati</taxon>
        <taxon>Planctomycetota</taxon>
        <taxon>Planctomycetia</taxon>
        <taxon>Pirellulales</taxon>
        <taxon>Pirellulaceae</taxon>
        <taxon>Allorhodopirellula</taxon>
    </lineage>
</organism>
<gene>
    <name evidence="1" type="ORF">Poly21_56870</name>
</gene>
<dbReference type="Gene3D" id="3.80.10.10">
    <property type="entry name" value="Ribonuclease Inhibitor"/>
    <property type="match status" value="1"/>
</dbReference>
<dbReference type="EMBL" id="SJPU01000016">
    <property type="protein sequence ID" value="TWU05406.1"/>
    <property type="molecule type" value="Genomic_DNA"/>
</dbReference>
<protein>
    <recommendedName>
        <fullName evidence="3">Leucine Rich repeats (2 copies)</fullName>
    </recommendedName>
</protein>
<dbReference type="Proteomes" id="UP000319908">
    <property type="component" value="Unassembled WGS sequence"/>
</dbReference>
<name>A0A5C6B2E4_9BACT</name>
<dbReference type="RefSeq" id="WP_146410083.1">
    <property type="nucleotide sequence ID" value="NZ_SJPU01000016.1"/>
</dbReference>
<sequence>MRYQTSFAIRTLVATLAFLVALVVVFAVTPRVRNWRALRVFGEQGSLDESWVEYGDPSLLDRLFGFTGKPFAVLLCGDDPAITEQLKALQGLHGLRVISFDSVTKCNLPNGEFRLPDVYKFTFLNCDGDAVEVLLTAASRLSVIHIFDSEELSDKALDGPRLMAEVEELELDGTNVSGTFLKNAKIARNLSSVTMRYCPVSAEALDYLVRLPAVKYIEIDSPTSEISYSRAQAILKDREPDVNVLLGGFQDGR</sequence>
<proteinExistence type="predicted"/>
<comment type="caution">
    <text evidence="1">The sequence shown here is derived from an EMBL/GenBank/DDBJ whole genome shotgun (WGS) entry which is preliminary data.</text>
</comment>
<evidence type="ECO:0008006" key="3">
    <source>
        <dbReference type="Google" id="ProtNLM"/>
    </source>
</evidence>
<evidence type="ECO:0000313" key="2">
    <source>
        <dbReference type="Proteomes" id="UP000319908"/>
    </source>
</evidence>
<accession>A0A5C6B2E4</accession>
<evidence type="ECO:0000313" key="1">
    <source>
        <dbReference type="EMBL" id="TWU05406.1"/>
    </source>
</evidence>
<dbReference type="InterPro" id="IPR032675">
    <property type="entry name" value="LRR_dom_sf"/>
</dbReference>
<dbReference type="SUPFAM" id="SSF52047">
    <property type="entry name" value="RNI-like"/>
    <property type="match status" value="1"/>
</dbReference>
<keyword evidence="2" id="KW-1185">Reference proteome</keyword>